<dbReference type="PANTHER" id="PTHR33048">
    <property type="entry name" value="PTH11-LIKE INTEGRAL MEMBRANE PROTEIN (AFU_ORTHOLOGUE AFUA_5G11245)"/>
    <property type="match status" value="1"/>
</dbReference>
<sequence length="484" mass="52995">MRISRLGGGPVAVTLLSLLLLLLPAAARAQGDSSSSALAALAALPDCATGCLLSALANSTCEPTDLQCLCTNPAFNEASTKCVMAQCTVKETLFTKNTTETNCHAPRRDKSGSLSGVCIALGVLSACFVVARLVFKGFLTQSEVTADDWMILVALLAGIPNTVLIARGDIDSGLGKDVWTLPFGHITRFLQYFYVTEIIYFLEVTLLKASILLFYLRIFPARHTRRLLWATLVFNGLFGLAFVVGAVFQCRPIRYYWLQWDGEHRGTCLNVNALGWANAAISIAVDLWMLGIPLFELRHLNLHWKKKVGVALMFVIGTFVTVVSILRLRSLVTFANSSNPTWDNYDVVLWSTVELNVGYICACMPTTRLMLVRLFPILGGSTRRDYYYGYNHNNRNHHNGPNSRGATAGSRGVVSSSRGGVSHSRSVAETTVAGPGTSTPPEGQITYQKGFTVQYSDHDEASLVHMRDLDLNGRQWERSSQGSI</sequence>
<keyword evidence="14" id="KW-0479">Metal-binding</keyword>
<dbReference type="EMBL" id="JAZHXJ010000661">
    <property type="protein sequence ID" value="KAL1854458.1"/>
    <property type="molecule type" value="Genomic_DNA"/>
</dbReference>
<evidence type="ECO:0000313" key="20">
    <source>
        <dbReference type="Proteomes" id="UP001586593"/>
    </source>
</evidence>
<dbReference type="Pfam" id="PF20684">
    <property type="entry name" value="Fung_rhodopsin"/>
    <property type="match status" value="1"/>
</dbReference>
<evidence type="ECO:0000256" key="4">
    <source>
        <dbReference type="ARBA" id="ARBA00010031"/>
    </source>
</evidence>
<feature type="transmembrane region" description="Helical" evidence="16">
    <location>
        <begin position="147"/>
        <end position="166"/>
    </location>
</feature>
<feature type="compositionally biased region" description="Polar residues" evidence="15">
    <location>
        <begin position="436"/>
        <end position="445"/>
    </location>
</feature>
<feature type="disulfide bond" evidence="14">
    <location>
        <begin position="47"/>
        <end position="87"/>
    </location>
</feature>
<evidence type="ECO:0000256" key="1">
    <source>
        <dbReference type="ARBA" id="ARBA00004141"/>
    </source>
</evidence>
<comment type="similarity">
    <text evidence="13">Belongs to the SAT4 family.</text>
</comment>
<evidence type="ECO:0000256" key="5">
    <source>
        <dbReference type="ARBA" id="ARBA00022525"/>
    </source>
</evidence>
<keyword evidence="14" id="KW-0408">Iron</keyword>
<dbReference type="PANTHER" id="PTHR33048:SF143">
    <property type="entry name" value="EXTRACELLULAR MEMBRANE PROTEIN CFEM DOMAIN-CONTAINING PROTEIN-RELATED"/>
    <property type="match status" value="1"/>
</dbReference>
<evidence type="ECO:0000256" key="2">
    <source>
        <dbReference type="ARBA" id="ARBA00004589"/>
    </source>
</evidence>
<keyword evidence="6" id="KW-0336">GPI-anchor</keyword>
<evidence type="ECO:0000256" key="6">
    <source>
        <dbReference type="ARBA" id="ARBA00022622"/>
    </source>
</evidence>
<evidence type="ECO:0000256" key="8">
    <source>
        <dbReference type="ARBA" id="ARBA00022729"/>
    </source>
</evidence>
<comment type="similarity">
    <text evidence="4">Belongs to the RBT5 family.</text>
</comment>
<dbReference type="PROSITE" id="PS52012">
    <property type="entry name" value="CFEM"/>
    <property type="match status" value="1"/>
</dbReference>
<protein>
    <recommendedName>
        <fullName evidence="18">CFEM domain-containing protein</fullName>
    </recommendedName>
</protein>
<feature type="transmembrane region" description="Helical" evidence="16">
    <location>
        <begin position="114"/>
        <end position="135"/>
    </location>
</feature>
<evidence type="ECO:0000256" key="13">
    <source>
        <dbReference type="ARBA" id="ARBA00038359"/>
    </source>
</evidence>
<keyword evidence="5" id="KW-0964">Secreted</keyword>
<dbReference type="InterPro" id="IPR049326">
    <property type="entry name" value="Rhodopsin_dom_fungi"/>
</dbReference>
<accession>A0ABR3W6N0</accession>
<evidence type="ECO:0000256" key="12">
    <source>
        <dbReference type="ARBA" id="ARBA00023288"/>
    </source>
</evidence>
<gene>
    <name evidence="19" type="ORF">VTK73DRAFT_8740</name>
</gene>
<feature type="binding site" description="axial binding residue" evidence="14">
    <location>
        <position position="65"/>
    </location>
    <ligand>
        <name>heme</name>
        <dbReference type="ChEBI" id="CHEBI:30413"/>
    </ligand>
    <ligandPart>
        <name>Fe</name>
        <dbReference type="ChEBI" id="CHEBI:18248"/>
    </ligandPart>
</feature>
<feature type="signal peptide" evidence="17">
    <location>
        <begin position="1"/>
        <end position="29"/>
    </location>
</feature>
<keyword evidence="8 17" id="KW-0732">Signal</keyword>
<organism evidence="19 20">
    <name type="scientific">Phialemonium thermophilum</name>
    <dbReference type="NCBI Taxonomy" id="223376"/>
    <lineage>
        <taxon>Eukaryota</taxon>
        <taxon>Fungi</taxon>
        <taxon>Dikarya</taxon>
        <taxon>Ascomycota</taxon>
        <taxon>Pezizomycotina</taxon>
        <taxon>Sordariomycetes</taxon>
        <taxon>Sordariomycetidae</taxon>
        <taxon>Cephalothecales</taxon>
        <taxon>Cephalothecaceae</taxon>
        <taxon>Phialemonium</taxon>
    </lineage>
</organism>
<keyword evidence="11 14" id="KW-1015">Disulfide bond</keyword>
<feature type="transmembrane region" description="Helical" evidence="16">
    <location>
        <begin position="192"/>
        <end position="215"/>
    </location>
</feature>
<keyword evidence="20" id="KW-1185">Reference proteome</keyword>
<feature type="transmembrane region" description="Helical" evidence="16">
    <location>
        <begin position="273"/>
        <end position="296"/>
    </location>
</feature>
<evidence type="ECO:0000256" key="10">
    <source>
        <dbReference type="ARBA" id="ARBA00023136"/>
    </source>
</evidence>
<dbReference type="InterPro" id="IPR052337">
    <property type="entry name" value="SAT4-like"/>
</dbReference>
<feature type="disulfide bond" evidence="14">
    <location>
        <begin position="61"/>
        <end position="68"/>
    </location>
</feature>
<comment type="subcellular location">
    <subcellularLocation>
        <location evidence="2">Membrane</location>
        <topology evidence="2">Lipid-anchor</topology>
        <topology evidence="2">GPI-anchor</topology>
    </subcellularLocation>
    <subcellularLocation>
        <location evidence="1">Membrane</location>
        <topology evidence="1">Multi-pass membrane protein</topology>
    </subcellularLocation>
    <subcellularLocation>
        <location evidence="3">Secreted</location>
    </subcellularLocation>
</comment>
<dbReference type="InterPro" id="IPR008427">
    <property type="entry name" value="Extracellular_membr_CFEM_dom"/>
</dbReference>
<evidence type="ECO:0000256" key="17">
    <source>
        <dbReference type="SAM" id="SignalP"/>
    </source>
</evidence>
<keyword evidence="9 16" id="KW-1133">Transmembrane helix</keyword>
<keyword evidence="7 16" id="KW-0812">Transmembrane</keyword>
<feature type="compositionally biased region" description="Low complexity" evidence="15">
    <location>
        <begin position="393"/>
        <end position="427"/>
    </location>
</feature>
<evidence type="ECO:0000256" key="16">
    <source>
        <dbReference type="SAM" id="Phobius"/>
    </source>
</evidence>
<evidence type="ECO:0000256" key="11">
    <source>
        <dbReference type="ARBA" id="ARBA00023157"/>
    </source>
</evidence>
<evidence type="ECO:0000256" key="7">
    <source>
        <dbReference type="ARBA" id="ARBA00022692"/>
    </source>
</evidence>
<keyword evidence="12" id="KW-0449">Lipoprotein</keyword>
<evidence type="ECO:0000256" key="14">
    <source>
        <dbReference type="PROSITE-ProRule" id="PRU01356"/>
    </source>
</evidence>
<feature type="disulfide bond" evidence="14">
    <location>
        <begin position="70"/>
        <end position="103"/>
    </location>
</feature>
<evidence type="ECO:0000256" key="9">
    <source>
        <dbReference type="ARBA" id="ARBA00022989"/>
    </source>
</evidence>
<dbReference type="Pfam" id="PF05730">
    <property type="entry name" value="CFEM"/>
    <property type="match status" value="1"/>
</dbReference>
<feature type="domain" description="CFEM" evidence="18">
    <location>
        <begin position="18"/>
        <end position="130"/>
    </location>
</feature>
<keyword evidence="10 16" id="KW-0472">Membrane</keyword>
<comment type="caution">
    <text evidence="19">The sequence shown here is derived from an EMBL/GenBank/DDBJ whole genome shotgun (WGS) entry which is preliminary data.</text>
</comment>
<reference evidence="19 20" key="1">
    <citation type="journal article" date="2024" name="Commun. Biol.">
        <title>Comparative genomic analysis of thermophilic fungi reveals convergent evolutionary adaptations and gene losses.</title>
        <authorList>
            <person name="Steindorff A.S."/>
            <person name="Aguilar-Pontes M.V."/>
            <person name="Robinson A.J."/>
            <person name="Andreopoulos B."/>
            <person name="LaButti K."/>
            <person name="Kuo A."/>
            <person name="Mondo S."/>
            <person name="Riley R."/>
            <person name="Otillar R."/>
            <person name="Haridas S."/>
            <person name="Lipzen A."/>
            <person name="Grimwood J."/>
            <person name="Schmutz J."/>
            <person name="Clum A."/>
            <person name="Reid I.D."/>
            <person name="Moisan M.C."/>
            <person name="Butler G."/>
            <person name="Nguyen T.T.M."/>
            <person name="Dewar K."/>
            <person name="Conant G."/>
            <person name="Drula E."/>
            <person name="Henrissat B."/>
            <person name="Hansel C."/>
            <person name="Singer S."/>
            <person name="Hutchinson M.I."/>
            <person name="de Vries R.P."/>
            <person name="Natvig D.O."/>
            <person name="Powell A.J."/>
            <person name="Tsang A."/>
            <person name="Grigoriev I.V."/>
        </authorList>
    </citation>
    <scope>NUCLEOTIDE SEQUENCE [LARGE SCALE GENOMIC DNA]</scope>
    <source>
        <strain evidence="19 20">ATCC 24622</strain>
    </source>
</reference>
<dbReference type="Proteomes" id="UP001586593">
    <property type="component" value="Unassembled WGS sequence"/>
</dbReference>
<dbReference type="SMART" id="SM00747">
    <property type="entry name" value="CFEM"/>
    <property type="match status" value="1"/>
</dbReference>
<feature type="region of interest" description="Disordered" evidence="15">
    <location>
        <begin position="393"/>
        <end position="445"/>
    </location>
</feature>
<name>A0ABR3W6N0_9PEZI</name>
<evidence type="ECO:0000256" key="3">
    <source>
        <dbReference type="ARBA" id="ARBA00004613"/>
    </source>
</evidence>
<proteinExistence type="inferred from homology"/>
<feature type="disulfide bond" evidence="14">
    <location>
        <begin position="51"/>
        <end position="82"/>
    </location>
</feature>
<feature type="transmembrane region" description="Helical" evidence="16">
    <location>
        <begin position="227"/>
        <end position="248"/>
    </location>
</feature>
<keyword evidence="6" id="KW-0325">Glycoprotein</keyword>
<evidence type="ECO:0000313" key="19">
    <source>
        <dbReference type="EMBL" id="KAL1854458.1"/>
    </source>
</evidence>
<feature type="transmembrane region" description="Helical" evidence="16">
    <location>
        <begin position="308"/>
        <end position="328"/>
    </location>
</feature>
<evidence type="ECO:0000256" key="15">
    <source>
        <dbReference type="SAM" id="MobiDB-lite"/>
    </source>
</evidence>
<keyword evidence="14" id="KW-0349">Heme</keyword>
<evidence type="ECO:0000259" key="18">
    <source>
        <dbReference type="PROSITE" id="PS52012"/>
    </source>
</evidence>
<feature type="chain" id="PRO_5046147840" description="CFEM domain-containing protein" evidence="17">
    <location>
        <begin position="30"/>
        <end position="484"/>
    </location>
</feature>